<accession>A0A8J4R9U3</accession>
<dbReference type="PANTHER" id="PTHR47926:SF489">
    <property type="entry name" value="PENTATRICOPEPTIDE REPEAT-CONTAINING PROTEIN"/>
    <property type="match status" value="1"/>
</dbReference>
<dbReference type="Proteomes" id="UP000737018">
    <property type="component" value="Unassembled WGS sequence"/>
</dbReference>
<dbReference type="GO" id="GO:0005524">
    <property type="term" value="F:ATP binding"/>
    <property type="evidence" value="ECO:0007669"/>
    <property type="project" value="InterPro"/>
</dbReference>
<dbReference type="Pfam" id="PF01535">
    <property type="entry name" value="PPR"/>
    <property type="match status" value="6"/>
</dbReference>
<name>A0A8J4R9U3_9ROSI</name>
<evidence type="ECO:0000256" key="1">
    <source>
        <dbReference type="ARBA" id="ARBA00022737"/>
    </source>
</evidence>
<dbReference type="FunFam" id="1.25.40.10:FF:000427">
    <property type="entry name" value="Pentatricopeptide repeat-containing protein chloroplastic"/>
    <property type="match status" value="1"/>
</dbReference>
<dbReference type="PROSITE" id="PS51375">
    <property type="entry name" value="PPR"/>
    <property type="match status" value="7"/>
</dbReference>
<feature type="repeat" description="PPR" evidence="2">
    <location>
        <begin position="153"/>
        <end position="187"/>
    </location>
</feature>
<evidence type="ECO:0000259" key="3">
    <source>
        <dbReference type="SMART" id="SM00382"/>
    </source>
</evidence>
<comment type="caution">
    <text evidence="4">The sequence shown here is derived from an EMBL/GenBank/DDBJ whole genome shotgun (WGS) entry which is preliminary data.</text>
</comment>
<feature type="repeat" description="PPR" evidence="2">
    <location>
        <begin position="254"/>
        <end position="284"/>
    </location>
</feature>
<evidence type="ECO:0000313" key="5">
    <source>
        <dbReference type="Proteomes" id="UP000737018"/>
    </source>
</evidence>
<dbReference type="GO" id="GO:0003723">
    <property type="term" value="F:RNA binding"/>
    <property type="evidence" value="ECO:0007669"/>
    <property type="project" value="InterPro"/>
</dbReference>
<evidence type="ECO:0000256" key="2">
    <source>
        <dbReference type="PROSITE-ProRule" id="PRU00708"/>
    </source>
</evidence>
<dbReference type="InterPro" id="IPR003593">
    <property type="entry name" value="AAA+_ATPase"/>
</dbReference>
<dbReference type="FunFam" id="1.25.40.10:FF:000989">
    <property type="entry name" value="Pentatricopeptide repeat-containing protein At1g31430"/>
    <property type="match status" value="1"/>
</dbReference>
<reference evidence="4" key="1">
    <citation type="submission" date="2020-03" db="EMBL/GenBank/DDBJ databases">
        <title>Castanea mollissima Vanexum genome sequencing.</title>
        <authorList>
            <person name="Staton M."/>
        </authorList>
    </citation>
    <scope>NUCLEOTIDE SEQUENCE</scope>
    <source>
        <tissue evidence="4">Leaf</tissue>
    </source>
</reference>
<organism evidence="4 5">
    <name type="scientific">Castanea mollissima</name>
    <name type="common">Chinese chestnut</name>
    <dbReference type="NCBI Taxonomy" id="60419"/>
    <lineage>
        <taxon>Eukaryota</taxon>
        <taxon>Viridiplantae</taxon>
        <taxon>Streptophyta</taxon>
        <taxon>Embryophyta</taxon>
        <taxon>Tracheophyta</taxon>
        <taxon>Spermatophyta</taxon>
        <taxon>Magnoliopsida</taxon>
        <taxon>eudicotyledons</taxon>
        <taxon>Gunneridae</taxon>
        <taxon>Pentapetalae</taxon>
        <taxon>rosids</taxon>
        <taxon>fabids</taxon>
        <taxon>Fagales</taxon>
        <taxon>Fagaceae</taxon>
        <taxon>Castanea</taxon>
    </lineage>
</organism>
<dbReference type="Pfam" id="PF00004">
    <property type="entry name" value="AAA"/>
    <property type="match status" value="1"/>
</dbReference>
<dbReference type="InterPro" id="IPR002885">
    <property type="entry name" value="PPR_rpt"/>
</dbReference>
<dbReference type="InterPro" id="IPR011990">
    <property type="entry name" value="TPR-like_helical_dom_sf"/>
</dbReference>
<dbReference type="Pfam" id="PF20431">
    <property type="entry name" value="E_motif"/>
    <property type="match status" value="1"/>
</dbReference>
<dbReference type="GO" id="GO:0009451">
    <property type="term" value="P:RNA modification"/>
    <property type="evidence" value="ECO:0007669"/>
    <property type="project" value="InterPro"/>
</dbReference>
<feature type="repeat" description="PPR" evidence="2">
    <location>
        <begin position="52"/>
        <end position="86"/>
    </location>
</feature>
<keyword evidence="1" id="KW-0677">Repeat</keyword>
<feature type="repeat" description="PPR" evidence="2">
    <location>
        <begin position="386"/>
        <end position="420"/>
    </location>
</feature>
<evidence type="ECO:0000313" key="4">
    <source>
        <dbReference type="EMBL" id="KAF3966450.1"/>
    </source>
</evidence>
<dbReference type="SUPFAM" id="SSF52540">
    <property type="entry name" value="P-loop containing nucleoside triphosphate hydrolases"/>
    <property type="match status" value="1"/>
</dbReference>
<dbReference type="EMBL" id="JRKL02001042">
    <property type="protein sequence ID" value="KAF3966450.1"/>
    <property type="molecule type" value="Genomic_DNA"/>
</dbReference>
<dbReference type="InterPro" id="IPR027417">
    <property type="entry name" value="P-loop_NTPase"/>
</dbReference>
<dbReference type="InterPro" id="IPR046848">
    <property type="entry name" value="E_motif"/>
</dbReference>
<dbReference type="Gene3D" id="1.25.40.10">
    <property type="entry name" value="Tetratricopeptide repeat domain"/>
    <property type="match status" value="4"/>
</dbReference>
<proteinExistence type="predicted"/>
<dbReference type="InterPro" id="IPR003959">
    <property type="entry name" value="ATPase_AAA_core"/>
</dbReference>
<dbReference type="NCBIfam" id="TIGR00756">
    <property type="entry name" value="PPR"/>
    <property type="match status" value="6"/>
</dbReference>
<feature type="repeat" description="PPR" evidence="2">
    <location>
        <begin position="122"/>
        <end position="152"/>
    </location>
</feature>
<dbReference type="SMART" id="SM00382">
    <property type="entry name" value="AAA"/>
    <property type="match status" value="1"/>
</dbReference>
<dbReference type="PANTHER" id="PTHR47926">
    <property type="entry name" value="PENTATRICOPEPTIDE REPEAT-CONTAINING PROTEIN"/>
    <property type="match status" value="1"/>
</dbReference>
<dbReference type="GO" id="GO:0016887">
    <property type="term" value="F:ATP hydrolysis activity"/>
    <property type="evidence" value="ECO:0007669"/>
    <property type="project" value="InterPro"/>
</dbReference>
<dbReference type="SUPFAM" id="SSF48452">
    <property type="entry name" value="TPR-like"/>
    <property type="match status" value="1"/>
</dbReference>
<dbReference type="InterPro" id="IPR046960">
    <property type="entry name" value="PPR_At4g14850-like_plant"/>
</dbReference>
<dbReference type="FunFam" id="1.25.40.10:FF:000348">
    <property type="entry name" value="Pentatricopeptide repeat-containing protein chloroplastic"/>
    <property type="match status" value="1"/>
</dbReference>
<feature type="domain" description="AAA+ ATPase" evidence="3">
    <location>
        <begin position="636"/>
        <end position="745"/>
    </location>
</feature>
<dbReference type="OrthoDB" id="185373at2759"/>
<protein>
    <recommendedName>
        <fullName evidence="3">AAA+ ATPase domain-containing protein</fullName>
    </recommendedName>
</protein>
<gene>
    <name evidence="4" type="ORF">CMV_009450</name>
</gene>
<keyword evidence="5" id="KW-1185">Reference proteome</keyword>
<feature type="repeat" description="PPR" evidence="2">
    <location>
        <begin position="457"/>
        <end position="491"/>
    </location>
</feature>
<feature type="repeat" description="PPR" evidence="2">
    <location>
        <begin position="285"/>
        <end position="319"/>
    </location>
</feature>
<dbReference type="Gene3D" id="3.40.50.300">
    <property type="entry name" value="P-loop containing nucleotide triphosphate hydrolases"/>
    <property type="match status" value="1"/>
</dbReference>
<sequence length="781" mass="88140">MTHLKQIQTQIFRVGLHQDHDTLNKLMVFCTDPSLGNLHYAEKIFNYIQNPSLFIYNVLIKAFAKKGSFKKSIWVFGQLRKHGLWPDNFTYPYVFKAIGCIGESWEGAKVHGFVVKTGLEFDTYVCNSLMDMYAELGKVENFKKLFDEMSERDRVSWNVLISGYVRRRRFEDAVNVFWQMRRESNEKPDEATVVSTLSACTALKNLELGKEIHGYVANELGFTTVIGNALLDMYAKCGCLSVARQIFDEMHTKNVICWTSMVSGYVNCGELDEARELFEKSPTRDIVLWTAMINGYVQFNCFDEAVALFREMQIRRVKPDKFTVVALLTGCAQLGALEQGKWIHGYIDENRILVDTVVGTSLIEMYAKCGCVEKSLDIFYELKEKDTASWTSIICGLAMNGKTSKALELFLEMKQAGATPDDITFIGVLSACGHGGLVKEGRQFFNSMTKQYEIEPKLEHYGCLIDLLGRAGKLDEAEKLIEEVPKENNEIVVPLYGSLLSACRIHGDVEMGERVAERLVKIESSDSSIHTLLANIYASADRWEDVTKVRRKMKDLGVKKVPGCSSIEVNGIVHEFVVGDPSHSEMREIYSMLDRMARPLLDSEESEIEREILVPVCWSLSFQSSIPSYLSLVIAEPKGVLLYGPPGTGKRLLARAVAHHTDCTFIRVSGSELVQKYIGEGSRMVRELFVMVREYTPSIIFMDEIDSIGSARMESGSGNGDSEAVCTEAGMFALRERRVHVPQEDFEMAVAKVMKKETEKNMSLRVLAFLYVDVLFRSTTL</sequence>
<dbReference type="Pfam" id="PF13041">
    <property type="entry name" value="PPR_2"/>
    <property type="match status" value="3"/>
</dbReference>
<dbReference type="AlphaFoldDB" id="A0A8J4R9U3"/>